<evidence type="ECO:0008006" key="5">
    <source>
        <dbReference type="Google" id="ProtNLM"/>
    </source>
</evidence>
<name>A0A9W6PSC1_9ACTN</name>
<keyword evidence="2" id="KW-0472">Membrane</keyword>
<protein>
    <recommendedName>
        <fullName evidence="5">DUF4230 domain-containing protein</fullName>
    </recommendedName>
</protein>
<evidence type="ECO:0000256" key="2">
    <source>
        <dbReference type="SAM" id="Phobius"/>
    </source>
</evidence>
<comment type="caution">
    <text evidence="3">The sequence shown here is derived from an EMBL/GenBank/DDBJ whole genome shotgun (WGS) entry which is preliminary data.</text>
</comment>
<organism evidence="3 4">
    <name type="scientific">Actinomadura rubrobrunea</name>
    <dbReference type="NCBI Taxonomy" id="115335"/>
    <lineage>
        <taxon>Bacteria</taxon>
        <taxon>Bacillati</taxon>
        <taxon>Actinomycetota</taxon>
        <taxon>Actinomycetes</taxon>
        <taxon>Streptosporangiales</taxon>
        <taxon>Thermomonosporaceae</taxon>
        <taxon>Actinomadura</taxon>
    </lineage>
</organism>
<feature type="transmembrane region" description="Helical" evidence="2">
    <location>
        <begin position="55"/>
        <end position="76"/>
    </location>
</feature>
<dbReference type="AlphaFoldDB" id="A0A9W6PSC1"/>
<gene>
    <name evidence="3" type="ORF">Arub01_18390</name>
</gene>
<sequence length="262" mass="28389">MRPSGREERTGAADRVTDGAAGNVLRMARSDPPPTGDAPEPRPTGASRRPSRRGLGAAVLLVAATVAVVLVAQQALRLLPDSLNPFEEETRDRSGPVLLQSIRDLSRYEAASGSFQVIVDLEKDARFLPDAVRGRRTLFIGQGSVDAYIDFSRMGSGAIAVNADRTAATVRLPRAQLAAPALDVERSRVFAVERGLLDRVGDFFSRNPADQRQLYVLASQKIQQAAAQSGLRERAEQNARLMLENMLRTLGFTTVTVRLAAQ</sequence>
<evidence type="ECO:0000256" key="1">
    <source>
        <dbReference type="SAM" id="MobiDB-lite"/>
    </source>
</evidence>
<keyword evidence="2" id="KW-1133">Transmembrane helix</keyword>
<keyword evidence="2" id="KW-0812">Transmembrane</keyword>
<dbReference type="EMBL" id="BSRZ01000003">
    <property type="protein sequence ID" value="GLW63595.1"/>
    <property type="molecule type" value="Genomic_DNA"/>
</dbReference>
<keyword evidence="4" id="KW-1185">Reference proteome</keyword>
<feature type="region of interest" description="Disordered" evidence="1">
    <location>
        <begin position="1"/>
        <end position="51"/>
    </location>
</feature>
<feature type="compositionally biased region" description="Basic and acidic residues" evidence="1">
    <location>
        <begin position="1"/>
        <end position="17"/>
    </location>
</feature>
<evidence type="ECO:0000313" key="3">
    <source>
        <dbReference type="EMBL" id="GLW63595.1"/>
    </source>
</evidence>
<dbReference type="Pfam" id="PF14014">
    <property type="entry name" value="DUF4230"/>
    <property type="match status" value="1"/>
</dbReference>
<dbReference type="Proteomes" id="UP001165124">
    <property type="component" value="Unassembled WGS sequence"/>
</dbReference>
<evidence type="ECO:0000313" key="4">
    <source>
        <dbReference type="Proteomes" id="UP001165124"/>
    </source>
</evidence>
<accession>A0A9W6PSC1</accession>
<dbReference type="InterPro" id="IPR025324">
    <property type="entry name" value="DUF4230"/>
</dbReference>
<reference evidence="3" key="1">
    <citation type="submission" date="2023-02" db="EMBL/GenBank/DDBJ databases">
        <title>Actinomadura rubrobrunea NBRC 14622.</title>
        <authorList>
            <person name="Ichikawa N."/>
            <person name="Sato H."/>
            <person name="Tonouchi N."/>
        </authorList>
    </citation>
    <scope>NUCLEOTIDE SEQUENCE</scope>
    <source>
        <strain evidence="3">NBRC 14622</strain>
    </source>
</reference>
<proteinExistence type="predicted"/>